<dbReference type="InterPro" id="IPR035983">
    <property type="entry name" value="Hect_E3_ubiquitin_ligase"/>
</dbReference>
<dbReference type="Bgee" id="ENSORLG00000011842">
    <property type="expression patterns" value="Expressed in animal zygote and 6 other cell types or tissues"/>
</dbReference>
<reference evidence="1" key="3">
    <citation type="submission" date="2025-09" db="UniProtKB">
        <authorList>
            <consortium name="Ensembl"/>
        </authorList>
    </citation>
    <scope>IDENTIFICATION</scope>
    <source>
        <strain evidence="1">Hd-rR</strain>
    </source>
</reference>
<reference evidence="1 2" key="1">
    <citation type="journal article" date="2007" name="Nature">
        <title>The medaka draft genome and insights into vertebrate genome evolution.</title>
        <authorList>
            <person name="Kasahara M."/>
            <person name="Naruse K."/>
            <person name="Sasaki S."/>
            <person name="Nakatani Y."/>
            <person name="Qu W."/>
            <person name="Ahsan B."/>
            <person name="Yamada T."/>
            <person name="Nagayasu Y."/>
            <person name="Doi K."/>
            <person name="Kasai Y."/>
            <person name="Jindo T."/>
            <person name="Kobayashi D."/>
            <person name="Shimada A."/>
            <person name="Toyoda A."/>
            <person name="Kuroki Y."/>
            <person name="Fujiyama A."/>
            <person name="Sasaki T."/>
            <person name="Shimizu A."/>
            <person name="Asakawa S."/>
            <person name="Shimizu N."/>
            <person name="Hashimoto S."/>
            <person name="Yang J."/>
            <person name="Lee Y."/>
            <person name="Matsushima K."/>
            <person name="Sugano S."/>
            <person name="Sakaizumi M."/>
            <person name="Narita T."/>
            <person name="Ohishi K."/>
            <person name="Haga S."/>
            <person name="Ohta F."/>
            <person name="Nomoto H."/>
            <person name="Nogata K."/>
            <person name="Morishita T."/>
            <person name="Endo T."/>
            <person name="Shin-I T."/>
            <person name="Takeda H."/>
            <person name="Morishita S."/>
            <person name="Kohara Y."/>
        </authorList>
    </citation>
    <scope>NUCLEOTIDE SEQUENCE [LARGE SCALE GENOMIC DNA]</scope>
    <source>
        <strain evidence="1 2">Hd-rR</strain>
    </source>
</reference>
<dbReference type="AlphaFoldDB" id="A0A3B3HD40"/>
<keyword evidence="2" id="KW-1185">Reference proteome</keyword>
<organism evidence="1 2">
    <name type="scientific">Oryzias latipes</name>
    <name type="common">Japanese rice fish</name>
    <name type="synonym">Japanese killifish</name>
    <dbReference type="NCBI Taxonomy" id="8090"/>
    <lineage>
        <taxon>Eukaryota</taxon>
        <taxon>Metazoa</taxon>
        <taxon>Chordata</taxon>
        <taxon>Craniata</taxon>
        <taxon>Vertebrata</taxon>
        <taxon>Euteleostomi</taxon>
        <taxon>Actinopterygii</taxon>
        <taxon>Neopterygii</taxon>
        <taxon>Teleostei</taxon>
        <taxon>Neoteleostei</taxon>
        <taxon>Acanthomorphata</taxon>
        <taxon>Ovalentaria</taxon>
        <taxon>Atherinomorphae</taxon>
        <taxon>Beloniformes</taxon>
        <taxon>Adrianichthyidae</taxon>
        <taxon>Oryziinae</taxon>
        <taxon>Oryzias</taxon>
    </lineage>
</organism>
<evidence type="ECO:0000313" key="2">
    <source>
        <dbReference type="Proteomes" id="UP000001038"/>
    </source>
</evidence>
<sequence length="721" mass="82422">MRLGERKAVLLAISEHIEMELFSSEECCVVKKQEKKEENNFERKYRYLEHPLEPDCEESLDPDFQIQPRQQAHLKAKPSAQEEPQYYPHILELTDEMEMESFPPIRISDIELVEIHSGDSSVVTPQSLRKASSIKWKRLTPQKTQLEVKDVICLTRRHYMTQLERQSSPENRVRTTLTASGLTARITIDHTWSASQVEGRLTLLFWDWFVKKVGQKFSFTYLQCVQGSKAVFVPDTPAEGWTGEQVLRISGQGPLYILSHQDYPQAECKSETSLPNRTFSFDVGKENDKRLVKQIHHRICKTPERVSSLPSEPFCDVKTRLESFQCLLNPQLTLNLDTILKLYRQSKDQEVETRIQVRSGFALQSALKAMRKPGFSCRWTPVISFSEEWTDGLVDPIWEFFRLSLLELQQSQVFEGSPGRLFFTYDLTALEDGKYYEAGVLIGWSLAQGGPGPHCLHPELYKLICGLNPSLEDFNWRDVVDPAVQAKLQELQSCSDVKLLSPGLCEWVSQCGIPGIYSACSIEMPAIYACLVKHCIYHRVASMISQFIQGLNSCGGLWELIKAHWEMFLPVMTSTRQQQPLTLEEFMKLFNVSFNHSDPEQRAAEEATFSHWETVLNLVRDGLTDFSFEDLLIFITGTDHLPPLGFPKLISLRFYSLDTADIRLPHSSLASLELFLPRGVAGTADLLALLSRALRRSLGFVDLKPEEDQEEHFSNVTDILM</sequence>
<name>A0A3B3HD40_ORYLA</name>
<evidence type="ECO:0008006" key="3">
    <source>
        <dbReference type="Google" id="ProtNLM"/>
    </source>
</evidence>
<evidence type="ECO:0000313" key="1">
    <source>
        <dbReference type="Ensembl" id="ENSORLP00000029747.1"/>
    </source>
</evidence>
<dbReference type="GO" id="GO:0005634">
    <property type="term" value="C:nucleus"/>
    <property type="evidence" value="ECO:0000318"/>
    <property type="project" value="GO_Central"/>
</dbReference>
<dbReference type="Proteomes" id="UP000001038">
    <property type="component" value="Chromosome 4"/>
</dbReference>
<protein>
    <recommendedName>
        <fullName evidence="3">HECT domain-containing protein</fullName>
    </recommendedName>
</protein>
<dbReference type="STRING" id="8090.ENSORLP00000029747"/>
<gene>
    <name evidence="1" type="primary">LOC101174014</name>
</gene>
<proteinExistence type="predicted"/>
<dbReference type="GO" id="GO:0004842">
    <property type="term" value="F:ubiquitin-protein transferase activity"/>
    <property type="evidence" value="ECO:0007669"/>
    <property type="project" value="InterPro"/>
</dbReference>
<dbReference type="Ensembl" id="ENSORLT00000041019.1">
    <property type="protein sequence ID" value="ENSORLP00000029747.1"/>
    <property type="gene ID" value="ENSORLG00000011842.2"/>
</dbReference>
<dbReference type="Gene3D" id="3.90.1750.10">
    <property type="entry name" value="Hect, E3 ligase catalytic domains"/>
    <property type="match status" value="1"/>
</dbReference>
<dbReference type="SUPFAM" id="SSF56204">
    <property type="entry name" value="Hect, E3 ligase catalytic domain"/>
    <property type="match status" value="1"/>
</dbReference>
<accession>A0A3B3HD40</accession>
<reference evidence="1" key="2">
    <citation type="submission" date="2025-08" db="UniProtKB">
        <authorList>
            <consortium name="Ensembl"/>
        </authorList>
    </citation>
    <scope>IDENTIFICATION</scope>
    <source>
        <strain evidence="1">Hd-rR</strain>
    </source>
</reference>
<dbReference type="GeneTree" id="ENSGT00950000182865"/>
<dbReference type="InParanoid" id="A0A3B3HD40"/>